<gene>
    <name evidence="1" type="ORF">JY572_30300</name>
</gene>
<dbReference type="Proteomes" id="UP000663090">
    <property type="component" value="Chromosome"/>
</dbReference>
<keyword evidence="2" id="KW-1185">Reference proteome</keyword>
<sequence length="58" mass="6153">MLRQPGSRYEIALSHTLLHVKSFKGDEAVVIGHVAGTVPSFPSSIGVHINAVPFKAKG</sequence>
<reference evidence="1 2" key="1">
    <citation type="submission" date="2021-02" db="EMBL/GenBank/DDBJ databases">
        <title>De Novo genome assembly of isolated myxobacteria.</title>
        <authorList>
            <person name="Stevens D.C."/>
        </authorList>
    </citation>
    <scope>NUCLEOTIDE SEQUENCE [LARGE SCALE GENOMIC DNA]</scope>
    <source>
        <strain evidence="1 2">SCHIC003</strain>
    </source>
</reference>
<name>A0ABX7N8D8_9BACT</name>
<proteinExistence type="predicted"/>
<organism evidence="1 2">
    <name type="scientific">Myxococcus landrumensis</name>
    <dbReference type="NCBI Taxonomy" id="2813577"/>
    <lineage>
        <taxon>Bacteria</taxon>
        <taxon>Pseudomonadati</taxon>
        <taxon>Myxococcota</taxon>
        <taxon>Myxococcia</taxon>
        <taxon>Myxococcales</taxon>
        <taxon>Cystobacterineae</taxon>
        <taxon>Myxococcaceae</taxon>
        <taxon>Myxococcus</taxon>
    </lineage>
</organism>
<protein>
    <submittedName>
        <fullName evidence="1">Uncharacterized protein</fullName>
    </submittedName>
</protein>
<evidence type="ECO:0000313" key="2">
    <source>
        <dbReference type="Proteomes" id="UP000663090"/>
    </source>
</evidence>
<dbReference type="EMBL" id="CP071091">
    <property type="protein sequence ID" value="QSQ12623.1"/>
    <property type="molecule type" value="Genomic_DNA"/>
</dbReference>
<accession>A0ABX7N8D8</accession>
<evidence type="ECO:0000313" key="1">
    <source>
        <dbReference type="EMBL" id="QSQ12623.1"/>
    </source>
</evidence>
<dbReference type="RefSeq" id="WP_206714345.1">
    <property type="nucleotide sequence ID" value="NZ_CP071091.1"/>
</dbReference>